<name>A0A5C6A9E0_9BACT</name>
<organism evidence="1 2">
    <name type="scientific">Botrimarina colliarenosi</name>
    <dbReference type="NCBI Taxonomy" id="2528001"/>
    <lineage>
        <taxon>Bacteria</taxon>
        <taxon>Pseudomonadati</taxon>
        <taxon>Planctomycetota</taxon>
        <taxon>Planctomycetia</taxon>
        <taxon>Pirellulales</taxon>
        <taxon>Lacipirellulaceae</taxon>
        <taxon>Botrimarina</taxon>
    </lineage>
</organism>
<comment type="caution">
    <text evidence="1">The sequence shown here is derived from an EMBL/GenBank/DDBJ whole genome shotgun (WGS) entry which is preliminary data.</text>
</comment>
<dbReference type="OrthoDB" id="6398375at2"/>
<dbReference type="Gene3D" id="3.90.79.10">
    <property type="entry name" value="Nucleoside Triphosphate Pyrophosphohydrolase"/>
    <property type="match status" value="1"/>
</dbReference>
<sequence>MPAVAEEQILVVPAEVLDELGRFQGFSADVDRYLQPLLRCERLAYKPRGAMEEDPSFKQLIPYVLMEHTDADGVVTVFSYTRGGGGGEKRLHAKRSVGVGGHISTEDASHDDACADEGLYRRGLERELSEEVRIESAFTERLVGLINDDETAVGRVHLGVVHVFELQEPRVSSAEADLAEGRFLPAEQLVAEIDAYESWSQIAIRARYGAGG</sequence>
<dbReference type="EMBL" id="SJPR01000004">
    <property type="protein sequence ID" value="TWT96020.1"/>
    <property type="molecule type" value="Genomic_DNA"/>
</dbReference>
<evidence type="ECO:0000313" key="2">
    <source>
        <dbReference type="Proteomes" id="UP000317421"/>
    </source>
</evidence>
<dbReference type="Proteomes" id="UP000317421">
    <property type="component" value="Unassembled WGS sequence"/>
</dbReference>
<gene>
    <name evidence="1" type="ORF">Pla108_31000</name>
</gene>
<accession>A0A5C6A9E0</accession>
<evidence type="ECO:0000313" key="1">
    <source>
        <dbReference type="EMBL" id="TWT96020.1"/>
    </source>
</evidence>
<protein>
    <recommendedName>
        <fullName evidence="3">Phosphoesterase</fullName>
    </recommendedName>
</protein>
<keyword evidence="2" id="KW-1185">Reference proteome</keyword>
<proteinExistence type="predicted"/>
<dbReference type="SUPFAM" id="SSF55811">
    <property type="entry name" value="Nudix"/>
    <property type="match status" value="1"/>
</dbReference>
<dbReference type="InterPro" id="IPR015797">
    <property type="entry name" value="NUDIX_hydrolase-like_dom_sf"/>
</dbReference>
<reference evidence="1 2" key="1">
    <citation type="submission" date="2019-02" db="EMBL/GenBank/DDBJ databases">
        <title>Deep-cultivation of Planctomycetes and their phenomic and genomic characterization uncovers novel biology.</title>
        <authorList>
            <person name="Wiegand S."/>
            <person name="Jogler M."/>
            <person name="Boedeker C."/>
            <person name="Pinto D."/>
            <person name="Vollmers J."/>
            <person name="Rivas-Marin E."/>
            <person name="Kohn T."/>
            <person name="Peeters S.H."/>
            <person name="Heuer A."/>
            <person name="Rast P."/>
            <person name="Oberbeckmann S."/>
            <person name="Bunk B."/>
            <person name="Jeske O."/>
            <person name="Meyerdierks A."/>
            <person name="Storesund J.E."/>
            <person name="Kallscheuer N."/>
            <person name="Luecker S."/>
            <person name="Lage O.M."/>
            <person name="Pohl T."/>
            <person name="Merkel B.J."/>
            <person name="Hornburger P."/>
            <person name="Mueller R.-W."/>
            <person name="Bruemmer F."/>
            <person name="Labrenz M."/>
            <person name="Spormann A.M."/>
            <person name="Op Den Camp H."/>
            <person name="Overmann J."/>
            <person name="Amann R."/>
            <person name="Jetten M.S.M."/>
            <person name="Mascher T."/>
            <person name="Medema M.H."/>
            <person name="Devos D.P."/>
            <person name="Kaster A.-K."/>
            <person name="Ovreas L."/>
            <person name="Rohde M."/>
            <person name="Galperin M.Y."/>
            <person name="Jogler C."/>
        </authorList>
    </citation>
    <scope>NUCLEOTIDE SEQUENCE [LARGE SCALE GENOMIC DNA]</scope>
    <source>
        <strain evidence="1 2">Pla108</strain>
    </source>
</reference>
<evidence type="ECO:0008006" key="3">
    <source>
        <dbReference type="Google" id="ProtNLM"/>
    </source>
</evidence>
<dbReference type="RefSeq" id="WP_146445814.1">
    <property type="nucleotide sequence ID" value="NZ_SJPR01000004.1"/>
</dbReference>
<dbReference type="AlphaFoldDB" id="A0A5C6A9E0"/>